<dbReference type="AlphaFoldDB" id="A0AA50CSA8"/>
<dbReference type="Proteomes" id="UP001234585">
    <property type="component" value="Plasmid unnamed5"/>
</dbReference>
<evidence type="ECO:0000313" key="1">
    <source>
        <dbReference type="EMBL" id="WLS01153.1"/>
    </source>
</evidence>
<dbReference type="RefSeq" id="WP_306041462.1">
    <property type="nucleotide sequence ID" value="NZ_CP132307.1"/>
</dbReference>
<accession>A0AA50CSA8</accession>
<protein>
    <submittedName>
        <fullName evidence="1">Uncharacterized protein</fullName>
    </submittedName>
</protein>
<keyword evidence="2" id="KW-1185">Reference proteome</keyword>
<evidence type="ECO:0000313" key="2">
    <source>
        <dbReference type="Proteomes" id="UP001234585"/>
    </source>
</evidence>
<reference evidence="1 2" key="1">
    <citation type="submission" date="2023-08" db="EMBL/GenBank/DDBJ databases">
        <title>Pathogen: clinical or host-associated sample.</title>
        <authorList>
            <person name="Hergert J."/>
            <person name="Casey R."/>
            <person name="Wagner J."/>
            <person name="Young E.L."/>
            <person name="Oakeson K.F."/>
        </authorList>
    </citation>
    <scope>NUCLEOTIDE SEQUENCE [LARGE SCALE GENOMIC DNA]</scope>
    <source>
        <strain evidence="1 2">1760953</strain>
        <plasmid evidence="1 2">unnamed5</plasmid>
    </source>
</reference>
<geneLocation type="plasmid" evidence="1 2">
    <name>unnamed5</name>
</geneLocation>
<organism evidence="1 2">
    <name type="scientific">Shinella sumterensis</name>
    <dbReference type="NCBI Taxonomy" id="1967501"/>
    <lineage>
        <taxon>Bacteria</taxon>
        <taxon>Pseudomonadati</taxon>
        <taxon>Pseudomonadota</taxon>
        <taxon>Alphaproteobacteria</taxon>
        <taxon>Hyphomicrobiales</taxon>
        <taxon>Rhizobiaceae</taxon>
        <taxon>Shinella</taxon>
    </lineage>
</organism>
<dbReference type="EMBL" id="CP132307">
    <property type="protein sequence ID" value="WLS01153.1"/>
    <property type="molecule type" value="Genomic_DNA"/>
</dbReference>
<keyword evidence="1" id="KW-0614">Plasmid</keyword>
<sequence length="183" mass="20440">MMTPLPANRLLILACSATKRDGPAYMPAIERYDGPLWRTLRSVDPRGEKAKVAFLSARLGFRAAATPIEIYDARMTPAIAAEMKAGDLGTRWPKQKTTRLVMASGEHPGMHIATLTGYGRVPFSDIALVGGHLYLDVMRRLVDLFRERGHIVGDARITEINGSIGIMRRDLRRWLHNEFAEGR</sequence>
<proteinExistence type="predicted"/>
<gene>
    <name evidence="1" type="ORF">Q9313_26915</name>
</gene>
<name>A0AA50CSA8_9HYPH</name>